<keyword evidence="15" id="KW-0482">Metalloprotease</keyword>
<dbReference type="InterPro" id="IPR039866">
    <property type="entry name" value="CPQ"/>
</dbReference>
<dbReference type="GO" id="GO:0070573">
    <property type="term" value="F:metallodipeptidase activity"/>
    <property type="evidence" value="ECO:0007669"/>
    <property type="project" value="InterPro"/>
</dbReference>
<dbReference type="EMBL" id="CP053085">
    <property type="protein sequence ID" value="QJR36697.1"/>
    <property type="molecule type" value="Genomic_DNA"/>
</dbReference>
<evidence type="ECO:0000256" key="20">
    <source>
        <dbReference type="ARBA" id="ARBA00033328"/>
    </source>
</evidence>
<evidence type="ECO:0000256" key="17">
    <source>
        <dbReference type="ARBA" id="ARBA00023180"/>
    </source>
</evidence>
<keyword evidence="25" id="KW-1185">Reference proteome</keyword>
<dbReference type="GO" id="GO:0006508">
    <property type="term" value="P:proteolysis"/>
    <property type="evidence" value="ECO:0007669"/>
    <property type="project" value="UniProtKB-KW"/>
</dbReference>
<dbReference type="Gene3D" id="3.40.630.10">
    <property type="entry name" value="Zn peptidases"/>
    <property type="match status" value="2"/>
</dbReference>
<evidence type="ECO:0000256" key="14">
    <source>
        <dbReference type="ARBA" id="ARBA00023034"/>
    </source>
</evidence>
<evidence type="ECO:0000256" key="11">
    <source>
        <dbReference type="ARBA" id="ARBA00022801"/>
    </source>
</evidence>
<dbReference type="InterPro" id="IPR007484">
    <property type="entry name" value="Peptidase_M28"/>
</dbReference>
<evidence type="ECO:0000256" key="16">
    <source>
        <dbReference type="ARBA" id="ARBA00023145"/>
    </source>
</evidence>
<evidence type="ECO:0000256" key="12">
    <source>
        <dbReference type="ARBA" id="ARBA00022824"/>
    </source>
</evidence>
<evidence type="ECO:0000256" key="15">
    <source>
        <dbReference type="ARBA" id="ARBA00023049"/>
    </source>
</evidence>
<keyword evidence="14" id="KW-0333">Golgi apparatus</keyword>
<feature type="chain" id="PRO_5026846505" description="Carboxypeptidase Q" evidence="22">
    <location>
        <begin position="31"/>
        <end position="537"/>
    </location>
</feature>
<protein>
    <recommendedName>
        <fullName evidence="5">Carboxypeptidase Q</fullName>
    </recommendedName>
    <alternativeName>
        <fullName evidence="20">Plasma glutamate carboxypeptidase</fullName>
    </alternativeName>
</protein>
<keyword evidence="18" id="KW-0458">Lysosome</keyword>
<dbReference type="Proteomes" id="UP000500938">
    <property type="component" value="Chromosome"/>
</dbReference>
<dbReference type="GO" id="GO:0005576">
    <property type="term" value="C:extracellular region"/>
    <property type="evidence" value="ECO:0007669"/>
    <property type="project" value="UniProtKB-SubCell"/>
</dbReference>
<dbReference type="GO" id="GO:0004180">
    <property type="term" value="F:carboxypeptidase activity"/>
    <property type="evidence" value="ECO:0007669"/>
    <property type="project" value="UniProtKB-KW"/>
</dbReference>
<keyword evidence="12" id="KW-0256">Endoplasmic reticulum</keyword>
<keyword evidence="17" id="KW-0325">Glycoprotein</keyword>
<dbReference type="PANTHER" id="PTHR12053">
    <property type="entry name" value="PROTEASE FAMILY M28 PLASMA GLUTAMATE CARBOXYPEPTIDASE-RELATED"/>
    <property type="match status" value="1"/>
</dbReference>
<evidence type="ECO:0000256" key="13">
    <source>
        <dbReference type="ARBA" id="ARBA00022833"/>
    </source>
</evidence>
<dbReference type="SUPFAM" id="SSF53187">
    <property type="entry name" value="Zn-dependent exopeptidases"/>
    <property type="match status" value="1"/>
</dbReference>
<evidence type="ECO:0000256" key="7">
    <source>
        <dbReference type="ARBA" id="ARBA00022645"/>
    </source>
</evidence>
<feature type="signal peptide" evidence="22">
    <location>
        <begin position="1"/>
        <end position="30"/>
    </location>
</feature>
<dbReference type="GO" id="GO:0005764">
    <property type="term" value="C:lysosome"/>
    <property type="evidence" value="ECO:0007669"/>
    <property type="project" value="UniProtKB-SubCell"/>
</dbReference>
<feature type="domain" description="Peptidase M28" evidence="23">
    <location>
        <begin position="316"/>
        <end position="515"/>
    </location>
</feature>
<evidence type="ECO:0000256" key="3">
    <source>
        <dbReference type="ARBA" id="ARBA00004555"/>
    </source>
</evidence>
<dbReference type="RefSeq" id="WP_171226130.1">
    <property type="nucleotide sequence ID" value="NZ_CP053085.1"/>
</dbReference>
<organism evidence="24 25">
    <name type="scientific">Gemmatimonas groenlandica</name>
    <dbReference type="NCBI Taxonomy" id="2732249"/>
    <lineage>
        <taxon>Bacteria</taxon>
        <taxon>Pseudomonadati</taxon>
        <taxon>Gemmatimonadota</taxon>
        <taxon>Gemmatimonadia</taxon>
        <taxon>Gemmatimonadales</taxon>
        <taxon>Gemmatimonadaceae</taxon>
        <taxon>Gemmatimonas</taxon>
    </lineage>
</organism>
<keyword evidence="9" id="KW-0479">Metal-binding</keyword>
<evidence type="ECO:0000313" key="24">
    <source>
        <dbReference type="EMBL" id="QJR36697.1"/>
    </source>
</evidence>
<keyword evidence="13" id="KW-0862">Zinc</keyword>
<accession>A0A6M4IT35</accession>
<evidence type="ECO:0000256" key="2">
    <source>
        <dbReference type="ARBA" id="ARBA00004371"/>
    </source>
</evidence>
<comment type="subcellular location">
    <subcellularLocation>
        <location evidence="1">Endoplasmic reticulum</location>
    </subcellularLocation>
    <subcellularLocation>
        <location evidence="3">Golgi apparatus</location>
    </subcellularLocation>
    <subcellularLocation>
        <location evidence="2">Lysosome</location>
    </subcellularLocation>
    <subcellularLocation>
        <location evidence="4">Secreted</location>
    </subcellularLocation>
</comment>
<keyword evidence="6" id="KW-0964">Secreted</keyword>
<dbReference type="Pfam" id="PF04389">
    <property type="entry name" value="Peptidase_M28"/>
    <property type="match status" value="1"/>
</dbReference>
<evidence type="ECO:0000256" key="8">
    <source>
        <dbReference type="ARBA" id="ARBA00022670"/>
    </source>
</evidence>
<evidence type="ECO:0000313" key="25">
    <source>
        <dbReference type="Proteomes" id="UP000500938"/>
    </source>
</evidence>
<sequence length="537" mass="58412">MRPHLSAAARRRAALLPVLPLLLAGRLAFAQGAEPVDMTAISKIRAEAFEHSQVMTMMSWLTDVHGPRLTGSPITRRAADYTVQQMQSWGLSNPRIEPWGTFGRGWVNEKFYAQVTSPVPFAVIGYPQAWTPGTNGLVKSAIVYVRIDSDADFEKYRGKLAGKVVMLAPMREVAPRFEPLAARRSEADLAKLEAAPLPAPAAMGPRASAPRTAADSAAMRQQEAMRATQATAVRRMAFIADENVAAVIEPGRGDGGTVFTNNGQSRDPKTPYGTPLIVVAIEHYGRMLRTVEKGVPVEMELDVRNRFYDDDLTSFNIIAEIPGTDPKLKDEVVMLGAHFDSWHAGTGATDNAAGSAAMLEAMRVLKASGLKPKRTIRIALWTGEEQGLLGSRAYVRQQFGTRDSLTDAGKKVSVYFNLDNGTGAIRGVFQQGNTEAGPIFKAWMKPFDDKGVKAATLSNTGGTDHLAFDGIGIPGFQFIQDEVEYGTRTHHSNMDTYERVQDADMKLNAAVIASFVYHAANRPALFPRKPAAIAPRS</sequence>
<proteinExistence type="predicted"/>
<evidence type="ECO:0000256" key="22">
    <source>
        <dbReference type="SAM" id="SignalP"/>
    </source>
</evidence>
<gene>
    <name evidence="24" type="ORF">HKW67_14840</name>
</gene>
<evidence type="ECO:0000256" key="21">
    <source>
        <dbReference type="SAM" id="MobiDB-lite"/>
    </source>
</evidence>
<evidence type="ECO:0000259" key="23">
    <source>
        <dbReference type="Pfam" id="PF04389"/>
    </source>
</evidence>
<evidence type="ECO:0000256" key="6">
    <source>
        <dbReference type="ARBA" id="ARBA00022525"/>
    </source>
</evidence>
<keyword evidence="7" id="KW-0121">Carboxypeptidase</keyword>
<dbReference type="KEGG" id="ggr:HKW67_14840"/>
<feature type="region of interest" description="Disordered" evidence="21">
    <location>
        <begin position="200"/>
        <end position="220"/>
    </location>
</feature>
<dbReference type="GO" id="GO:0046872">
    <property type="term" value="F:metal ion binding"/>
    <property type="evidence" value="ECO:0007669"/>
    <property type="project" value="UniProtKB-KW"/>
</dbReference>
<evidence type="ECO:0000256" key="5">
    <source>
        <dbReference type="ARBA" id="ARBA00014116"/>
    </source>
</evidence>
<evidence type="ECO:0000256" key="1">
    <source>
        <dbReference type="ARBA" id="ARBA00004240"/>
    </source>
</evidence>
<keyword evidence="16" id="KW-0865">Zymogen</keyword>
<evidence type="ECO:0000256" key="10">
    <source>
        <dbReference type="ARBA" id="ARBA00022729"/>
    </source>
</evidence>
<evidence type="ECO:0000256" key="19">
    <source>
        <dbReference type="ARBA" id="ARBA00025833"/>
    </source>
</evidence>
<dbReference type="AlphaFoldDB" id="A0A6M4IT35"/>
<comment type="subunit">
    <text evidence="19">Homodimer. The monomeric form is inactive while the homodimer is active.</text>
</comment>
<dbReference type="PANTHER" id="PTHR12053:SF3">
    <property type="entry name" value="CARBOXYPEPTIDASE Q"/>
    <property type="match status" value="1"/>
</dbReference>
<evidence type="ECO:0000256" key="9">
    <source>
        <dbReference type="ARBA" id="ARBA00022723"/>
    </source>
</evidence>
<evidence type="ECO:0000256" key="4">
    <source>
        <dbReference type="ARBA" id="ARBA00004613"/>
    </source>
</evidence>
<name>A0A6M4IT35_9BACT</name>
<keyword evidence="11 24" id="KW-0378">Hydrolase</keyword>
<evidence type="ECO:0000256" key="18">
    <source>
        <dbReference type="ARBA" id="ARBA00023228"/>
    </source>
</evidence>
<keyword evidence="8" id="KW-0645">Protease</keyword>
<feature type="compositionally biased region" description="Low complexity" evidence="21">
    <location>
        <begin position="200"/>
        <end position="218"/>
    </location>
</feature>
<keyword evidence="10 22" id="KW-0732">Signal</keyword>
<reference evidence="24 25" key="1">
    <citation type="submission" date="2020-05" db="EMBL/GenBank/DDBJ databases">
        <title>Complete genome sequence of Gemmatimonas greenlandica TET16.</title>
        <authorList>
            <person name="Zeng Y."/>
        </authorList>
    </citation>
    <scope>NUCLEOTIDE SEQUENCE [LARGE SCALE GENOMIC DNA]</scope>
    <source>
        <strain evidence="24 25">TET16</strain>
    </source>
</reference>